<feature type="region of interest" description="Disordered" evidence="1">
    <location>
        <begin position="1"/>
        <end position="20"/>
    </location>
</feature>
<evidence type="ECO:0000313" key="3">
    <source>
        <dbReference type="Proteomes" id="UP001185331"/>
    </source>
</evidence>
<protein>
    <submittedName>
        <fullName evidence="2">Uncharacterized protein</fullName>
    </submittedName>
</protein>
<proteinExistence type="predicted"/>
<gene>
    <name evidence="2" type="ORF">J2Y00_001804</name>
</gene>
<organism evidence="2 3">
    <name type="scientific">Deinococcus soli</name>
    <name type="common">ex Cha et al. 2016</name>
    <dbReference type="NCBI Taxonomy" id="1309411"/>
    <lineage>
        <taxon>Bacteria</taxon>
        <taxon>Thermotogati</taxon>
        <taxon>Deinococcota</taxon>
        <taxon>Deinococci</taxon>
        <taxon>Deinococcales</taxon>
        <taxon>Deinococcaceae</taxon>
        <taxon>Deinococcus</taxon>
    </lineage>
</organism>
<name>A0AAE4BN10_9DEIO</name>
<reference evidence="2" key="1">
    <citation type="submission" date="2023-07" db="EMBL/GenBank/DDBJ databases">
        <title>Sorghum-associated microbial communities from plants grown in Nebraska, USA.</title>
        <authorList>
            <person name="Schachtman D."/>
        </authorList>
    </citation>
    <scope>NUCLEOTIDE SEQUENCE</scope>
    <source>
        <strain evidence="2">BE330</strain>
    </source>
</reference>
<dbReference type="RefSeq" id="WP_309854528.1">
    <property type="nucleotide sequence ID" value="NZ_JAVDQJ010000005.1"/>
</dbReference>
<dbReference type="Pfam" id="PF25680">
    <property type="entry name" value="Mom"/>
    <property type="match status" value="1"/>
</dbReference>
<dbReference type="Proteomes" id="UP001185331">
    <property type="component" value="Unassembled WGS sequence"/>
</dbReference>
<sequence>MPPHLAFGPQGPTAATDAPWHDPLRRADWDVRPIAHADARAFVEAHHYALGMSKTAVARYGLYARACGTLAAVSVWLPPGSPAAARSFLAAPDAPRRVLALSRLVAAPWAPRYASGHLVARSATLLPDRWDVLCTYAHEGLGHVGTVYQAVNFTYLGTTPPANFWVDAQGRMVSDRAGSRTLTRLEMLERGCVLRGKTRKHRYRFDRRDPEARNPHAYPKRHHLLFNSSPVEAE</sequence>
<dbReference type="AlphaFoldDB" id="A0AAE4BN10"/>
<accession>A0AAE4BN10</accession>
<dbReference type="EMBL" id="JAVDQK010000004">
    <property type="protein sequence ID" value="MDR6218241.1"/>
    <property type="molecule type" value="Genomic_DNA"/>
</dbReference>
<comment type="caution">
    <text evidence="2">The sequence shown here is derived from an EMBL/GenBank/DDBJ whole genome shotgun (WGS) entry which is preliminary data.</text>
</comment>
<evidence type="ECO:0000256" key="1">
    <source>
        <dbReference type="SAM" id="MobiDB-lite"/>
    </source>
</evidence>
<evidence type="ECO:0000313" key="2">
    <source>
        <dbReference type="EMBL" id="MDR6218241.1"/>
    </source>
</evidence>
<dbReference type="InterPro" id="IPR057895">
    <property type="entry name" value="Mom"/>
</dbReference>